<proteinExistence type="predicted"/>
<keyword evidence="4" id="KW-0805">Transcription regulation</keyword>
<feature type="domain" description="PAS" evidence="11">
    <location>
        <begin position="281"/>
        <end position="320"/>
    </location>
</feature>
<evidence type="ECO:0000313" key="14">
    <source>
        <dbReference type="Proteomes" id="UP000261380"/>
    </source>
</evidence>
<dbReference type="Gene3D" id="3.30.450.20">
    <property type="entry name" value="PAS domain"/>
    <property type="match status" value="2"/>
</dbReference>
<dbReference type="NCBIfam" id="TIGR00229">
    <property type="entry name" value="sensory_box"/>
    <property type="match status" value="1"/>
</dbReference>
<dbReference type="Pfam" id="PF11413">
    <property type="entry name" value="HIF-1"/>
    <property type="match status" value="1"/>
</dbReference>
<organism evidence="13 14">
    <name type="scientific">Xiphophorus couchianus</name>
    <name type="common">Monterrey platyfish</name>
    <dbReference type="NCBI Taxonomy" id="32473"/>
    <lineage>
        <taxon>Eukaryota</taxon>
        <taxon>Metazoa</taxon>
        <taxon>Chordata</taxon>
        <taxon>Craniata</taxon>
        <taxon>Vertebrata</taxon>
        <taxon>Euteleostomi</taxon>
        <taxon>Actinopterygii</taxon>
        <taxon>Neopterygii</taxon>
        <taxon>Teleostei</taxon>
        <taxon>Neoteleostei</taxon>
        <taxon>Acanthomorphata</taxon>
        <taxon>Ovalentaria</taxon>
        <taxon>Atherinomorphae</taxon>
        <taxon>Cyprinodontiformes</taxon>
        <taxon>Poeciliidae</taxon>
        <taxon>Poeciliinae</taxon>
        <taxon>Xiphophorus</taxon>
    </lineage>
</organism>
<evidence type="ECO:0000256" key="10">
    <source>
        <dbReference type="SAM" id="MobiDB-lite"/>
    </source>
</evidence>
<evidence type="ECO:0000256" key="4">
    <source>
        <dbReference type="ARBA" id="ARBA00023015"/>
    </source>
</evidence>
<evidence type="ECO:0000256" key="1">
    <source>
        <dbReference type="ARBA" id="ARBA00004123"/>
    </source>
</evidence>
<dbReference type="SUPFAM" id="SSF47459">
    <property type="entry name" value="HLH, helix-loop-helix DNA-binding domain"/>
    <property type="match status" value="1"/>
</dbReference>
<keyword evidence="6" id="KW-0010">Activator</keyword>
<dbReference type="InterPro" id="IPR000014">
    <property type="entry name" value="PAS"/>
</dbReference>
<keyword evidence="8" id="KW-0539">Nucleus</keyword>
<dbReference type="PROSITE" id="PS50112">
    <property type="entry name" value="PAS"/>
    <property type="match status" value="2"/>
</dbReference>
<dbReference type="FunFam" id="3.30.450.20:FF:000114">
    <property type="entry name" value="Hypoxia inducible factor 1 subunit alpha, like"/>
    <property type="match status" value="1"/>
</dbReference>
<dbReference type="GO" id="GO:0005634">
    <property type="term" value="C:nucleus"/>
    <property type="evidence" value="ECO:0007669"/>
    <property type="project" value="UniProtKB-SubCell"/>
</dbReference>
<dbReference type="Ensembl" id="ENSXCOT00000012840.1">
    <property type="protein sequence ID" value="ENSXCOP00000012686.1"/>
    <property type="gene ID" value="ENSXCOG00000009417.1"/>
</dbReference>
<dbReference type="GO" id="GO:0000977">
    <property type="term" value="F:RNA polymerase II transcription regulatory region sequence-specific DNA binding"/>
    <property type="evidence" value="ECO:0007669"/>
    <property type="project" value="TreeGrafter"/>
</dbReference>
<dbReference type="GO" id="GO:0046983">
    <property type="term" value="F:protein dimerization activity"/>
    <property type="evidence" value="ECO:0007669"/>
    <property type="project" value="InterPro"/>
</dbReference>
<accession>A0A3B5LTN3</accession>
<dbReference type="SMART" id="SM00353">
    <property type="entry name" value="HLH"/>
    <property type="match status" value="1"/>
</dbReference>
<dbReference type="PROSITE" id="PS50888">
    <property type="entry name" value="BHLH"/>
    <property type="match status" value="1"/>
</dbReference>
<feature type="domain" description="PAS" evidence="11">
    <location>
        <begin position="113"/>
        <end position="177"/>
    </location>
</feature>
<dbReference type="Proteomes" id="UP000261380">
    <property type="component" value="Unplaced"/>
</dbReference>
<feature type="region of interest" description="Disordered" evidence="10">
    <location>
        <begin position="29"/>
        <end position="53"/>
    </location>
</feature>
<dbReference type="AlphaFoldDB" id="A0A3B5LTN3"/>
<evidence type="ECO:0000256" key="6">
    <source>
        <dbReference type="ARBA" id="ARBA00023159"/>
    </source>
</evidence>
<dbReference type="GO" id="GO:0000981">
    <property type="term" value="F:DNA-binding transcription factor activity, RNA polymerase II-specific"/>
    <property type="evidence" value="ECO:0007669"/>
    <property type="project" value="TreeGrafter"/>
</dbReference>
<keyword evidence="2" id="KW-0677">Repeat</keyword>
<feature type="region of interest" description="Disordered" evidence="10">
    <location>
        <begin position="387"/>
        <end position="409"/>
    </location>
</feature>
<dbReference type="SMART" id="SM00091">
    <property type="entry name" value="PAS"/>
    <property type="match status" value="2"/>
</dbReference>
<dbReference type="InterPro" id="IPR035965">
    <property type="entry name" value="PAS-like_dom_sf"/>
</dbReference>
<evidence type="ECO:0000259" key="12">
    <source>
        <dbReference type="PROSITE" id="PS50888"/>
    </source>
</evidence>
<evidence type="ECO:0000256" key="3">
    <source>
        <dbReference type="ARBA" id="ARBA00022843"/>
    </source>
</evidence>
<feature type="region of interest" description="Disordered" evidence="10">
    <location>
        <begin position="587"/>
        <end position="607"/>
    </location>
</feature>
<dbReference type="FunFam" id="3.30.450.20:FF:000015">
    <property type="entry name" value="Hypoxia-inducible factor 1-alpha isoform 1"/>
    <property type="match status" value="1"/>
</dbReference>
<name>A0A3B5LTN3_9TELE</name>
<keyword evidence="3" id="KW-0832">Ubl conjugation</keyword>
<dbReference type="Pfam" id="PF14598">
    <property type="entry name" value="PAS_11"/>
    <property type="match status" value="1"/>
</dbReference>
<dbReference type="InterPro" id="IPR021537">
    <property type="entry name" value="HIF_alpha-like"/>
</dbReference>
<keyword evidence="7" id="KW-0804">Transcription</keyword>
<feature type="compositionally biased region" description="Basic and acidic residues" evidence="10">
    <location>
        <begin position="43"/>
        <end position="53"/>
    </location>
</feature>
<reference evidence="13" key="2">
    <citation type="submission" date="2025-09" db="UniProtKB">
        <authorList>
            <consortium name="Ensembl"/>
        </authorList>
    </citation>
    <scope>IDENTIFICATION</scope>
</reference>
<protein>
    <submittedName>
        <fullName evidence="13">Hypoxia inducible factor 1 subunit alpha, like</fullName>
    </submittedName>
</protein>
<dbReference type="PANTHER" id="PTHR23043">
    <property type="entry name" value="HYPOXIA-INDUCIBLE FACTOR 1 ALPHA"/>
    <property type="match status" value="1"/>
</dbReference>
<keyword evidence="5" id="KW-0238">DNA-binding</keyword>
<sequence length="678" mass="75171">MVGVSVCVLWSGPVQTEAQKLQSSLGFLQKEEEEEGAGSRSSSEQRKLRSRDAARCRRSQETEVFYELARTLPLPRRVCTHLDKAGIMRVTLSFLRMQQLLQPEESVKKEEEDEDPMDAFFPQALAGFVMVMTEEGDMVFLTENVNKHIGITQLELLGQSVYDFIHPCDQEELRDLLTPRPGLSKKLMAEQPSERNFFLRMKSTLTSRGRTVNIKSATWKVLHCTGHIRPFGSASPPAARVMTLLCEPIPHPSSVEFPLDSCTFLTRHTMDLRFTHCEGRVTELVGYKPEDLIGRSAYEFYHALDSDRIKKSLLTLLSKGQANSSPYRFLANCGGFVWAETQATVLYSKTSQPEAIVCLNFILSAVEQPDVVFSVEQTRCSLLPKTEPSSLERAAEDSGISDTCDSDGEDAGSSAKLLLKLAEKPEELLQLPDGGDGVAPALTAGRVELSFASPPSPDVVPDHPKDLCSPQLRQLLSPIFDGLNPSSSPAASSEPDLSPCEEEVMDTSEVERFFTICPEETQLKEQAIEDVEGKELEMYAPYISMDDDFQLTFLSNLPQEANKPASLLFQGADGIPAVTVSRKRTHDLDKEPPPLLMIQDKRHKPDPSSIEEELLLSNRLLGSLEDGDQPDLILDSGRSQLLTDRDPVLSELCDTAALMRDIFVPRPADLSPPLSPMT</sequence>
<feature type="region of interest" description="Disordered" evidence="10">
    <location>
        <begin position="481"/>
        <end position="500"/>
    </location>
</feature>
<keyword evidence="9" id="KW-0379">Hydroxylation</keyword>
<evidence type="ECO:0000313" key="13">
    <source>
        <dbReference type="Ensembl" id="ENSXCOP00000012686.1"/>
    </source>
</evidence>
<evidence type="ECO:0000256" key="8">
    <source>
        <dbReference type="ARBA" id="ARBA00023242"/>
    </source>
</evidence>
<dbReference type="Pfam" id="PF23171">
    <property type="entry name" value="bHLH_HIF1A"/>
    <property type="match status" value="1"/>
</dbReference>
<keyword evidence="14" id="KW-1185">Reference proteome</keyword>
<dbReference type="SUPFAM" id="SSF55785">
    <property type="entry name" value="PYP-like sensor domain (PAS domain)"/>
    <property type="match status" value="2"/>
</dbReference>
<dbReference type="GeneTree" id="ENSGT00940000166085"/>
<evidence type="ECO:0000256" key="5">
    <source>
        <dbReference type="ARBA" id="ARBA00023125"/>
    </source>
</evidence>
<dbReference type="InterPro" id="IPR011598">
    <property type="entry name" value="bHLH_dom"/>
</dbReference>
<dbReference type="InterPro" id="IPR036638">
    <property type="entry name" value="HLH_DNA-bd_sf"/>
</dbReference>
<evidence type="ECO:0000256" key="7">
    <source>
        <dbReference type="ARBA" id="ARBA00023163"/>
    </source>
</evidence>
<evidence type="ECO:0000256" key="9">
    <source>
        <dbReference type="ARBA" id="ARBA00023278"/>
    </source>
</evidence>
<dbReference type="InterPro" id="IPR013767">
    <property type="entry name" value="PAS_fold"/>
</dbReference>
<evidence type="ECO:0000256" key="2">
    <source>
        <dbReference type="ARBA" id="ARBA00022737"/>
    </source>
</evidence>
<reference evidence="13" key="1">
    <citation type="submission" date="2025-08" db="UniProtKB">
        <authorList>
            <consortium name="Ensembl"/>
        </authorList>
    </citation>
    <scope>IDENTIFICATION</scope>
</reference>
<evidence type="ECO:0000259" key="11">
    <source>
        <dbReference type="PROSITE" id="PS50112"/>
    </source>
</evidence>
<dbReference type="CDD" id="cd00130">
    <property type="entry name" value="PAS"/>
    <property type="match status" value="2"/>
</dbReference>
<comment type="subcellular location">
    <subcellularLocation>
        <location evidence="1">Nucleus</location>
    </subcellularLocation>
</comment>
<dbReference type="PANTHER" id="PTHR23043:SF34">
    <property type="entry name" value="HYPOXIA-INDUCIBLE FACTOR 1 SUBUNIT ALPHA,-LIKE"/>
    <property type="match status" value="1"/>
</dbReference>
<dbReference type="Pfam" id="PF00989">
    <property type="entry name" value="PAS"/>
    <property type="match status" value="1"/>
</dbReference>
<dbReference type="GO" id="GO:0071456">
    <property type="term" value="P:cellular response to hypoxia"/>
    <property type="evidence" value="ECO:0007669"/>
    <property type="project" value="TreeGrafter"/>
</dbReference>
<feature type="domain" description="BHLH" evidence="12">
    <location>
        <begin position="45"/>
        <end position="98"/>
    </location>
</feature>